<feature type="region of interest" description="Disordered" evidence="1">
    <location>
        <begin position="72"/>
        <end position="95"/>
    </location>
</feature>
<dbReference type="EMBL" id="JAUESC010000383">
    <property type="protein sequence ID" value="KAK0584109.1"/>
    <property type="molecule type" value="Genomic_DNA"/>
</dbReference>
<gene>
    <name evidence="2" type="ORF">LWI29_007730</name>
</gene>
<feature type="region of interest" description="Disordered" evidence="1">
    <location>
        <begin position="112"/>
        <end position="160"/>
    </location>
</feature>
<feature type="compositionally biased region" description="Polar residues" evidence="1">
    <location>
        <begin position="133"/>
        <end position="151"/>
    </location>
</feature>
<comment type="caution">
    <text evidence="2">The sequence shown here is derived from an EMBL/GenBank/DDBJ whole genome shotgun (WGS) entry which is preliminary data.</text>
</comment>
<dbReference type="AlphaFoldDB" id="A0AA39VFX5"/>
<sequence>MFVFSAQQEAKMNEVMKEKPPDPYFNAKRARAQEDLDDNMKYGNVGNSGGFGAASKNNDVNKSVELDKIAVAKNSTGKDVVGNSNRPRLGVYQGNKKIGGSRFEILSEDLEENVGSNKNKPRTPKHSKPDSNKILSDISNKGKVSSGQSNSHPKKFLEVNKSKVNKAFKEVYKEEGFGNSEKVHNKGTQPGKLVVNHHVSMEDELEDSEVLQALHQDMLNSEVTVKVTGESSLNAVGDSILEDSVE</sequence>
<keyword evidence="3" id="KW-1185">Reference proteome</keyword>
<accession>A0AA39VFX5</accession>
<reference evidence="2" key="2">
    <citation type="submission" date="2023-06" db="EMBL/GenBank/DDBJ databases">
        <authorList>
            <person name="Swenson N.G."/>
            <person name="Wegrzyn J.L."/>
            <person name="Mcevoy S.L."/>
        </authorList>
    </citation>
    <scope>NUCLEOTIDE SEQUENCE</scope>
    <source>
        <strain evidence="2">NS2018</strain>
        <tissue evidence="2">Leaf</tissue>
    </source>
</reference>
<evidence type="ECO:0000313" key="3">
    <source>
        <dbReference type="Proteomes" id="UP001168877"/>
    </source>
</evidence>
<name>A0AA39VFX5_ACESA</name>
<feature type="compositionally biased region" description="Polar residues" evidence="1">
    <location>
        <begin position="73"/>
        <end position="86"/>
    </location>
</feature>
<reference evidence="2" key="1">
    <citation type="journal article" date="2022" name="Plant J.">
        <title>Strategies of tolerance reflected in two North American maple genomes.</title>
        <authorList>
            <person name="McEvoy S.L."/>
            <person name="Sezen U.U."/>
            <person name="Trouern-Trend A."/>
            <person name="McMahon S.M."/>
            <person name="Schaberg P.G."/>
            <person name="Yang J."/>
            <person name="Wegrzyn J.L."/>
            <person name="Swenson N.G."/>
        </authorList>
    </citation>
    <scope>NUCLEOTIDE SEQUENCE</scope>
    <source>
        <strain evidence="2">NS2018</strain>
    </source>
</reference>
<evidence type="ECO:0000256" key="1">
    <source>
        <dbReference type="SAM" id="MobiDB-lite"/>
    </source>
</evidence>
<proteinExistence type="predicted"/>
<dbReference type="Proteomes" id="UP001168877">
    <property type="component" value="Unassembled WGS sequence"/>
</dbReference>
<evidence type="ECO:0000313" key="2">
    <source>
        <dbReference type="EMBL" id="KAK0584109.1"/>
    </source>
</evidence>
<organism evidence="2 3">
    <name type="scientific">Acer saccharum</name>
    <name type="common">Sugar maple</name>
    <dbReference type="NCBI Taxonomy" id="4024"/>
    <lineage>
        <taxon>Eukaryota</taxon>
        <taxon>Viridiplantae</taxon>
        <taxon>Streptophyta</taxon>
        <taxon>Embryophyta</taxon>
        <taxon>Tracheophyta</taxon>
        <taxon>Spermatophyta</taxon>
        <taxon>Magnoliopsida</taxon>
        <taxon>eudicotyledons</taxon>
        <taxon>Gunneridae</taxon>
        <taxon>Pentapetalae</taxon>
        <taxon>rosids</taxon>
        <taxon>malvids</taxon>
        <taxon>Sapindales</taxon>
        <taxon>Sapindaceae</taxon>
        <taxon>Hippocastanoideae</taxon>
        <taxon>Acereae</taxon>
        <taxon>Acer</taxon>
    </lineage>
</organism>
<protein>
    <submittedName>
        <fullName evidence="2">Uncharacterized protein</fullName>
    </submittedName>
</protein>